<dbReference type="PANTHER" id="PTHR47331">
    <property type="entry name" value="PHD-TYPE DOMAIN-CONTAINING PROTEIN"/>
    <property type="match status" value="1"/>
</dbReference>
<sequence>MASELQQSLKELKYQRGRIKSVVTKFNTYIDSVRDKKTTAAKKIEETSQPKHKATAIKTTETTESTFGAKFTKRTPSSKGASEKHIEELEHAEAYTRLEIKRSSKLRNLNPFVDPEGFIRVGGRIALSNLTSYDERHPLILPSKHRFTKLLTERVHKSEFLADLGSPVALVLVLPRTSNLLGADLADNYEAFLTYVCEQLPVDGCSWR</sequence>
<gene>
    <name evidence="1" type="ORF">QE152_g7270</name>
</gene>
<dbReference type="Proteomes" id="UP001458880">
    <property type="component" value="Unassembled WGS sequence"/>
</dbReference>
<evidence type="ECO:0000313" key="1">
    <source>
        <dbReference type="EMBL" id="KAK9744978.1"/>
    </source>
</evidence>
<protein>
    <submittedName>
        <fullName evidence="1">Uncharacterized protein</fullName>
    </submittedName>
</protein>
<keyword evidence="2" id="KW-1185">Reference proteome</keyword>
<dbReference type="EMBL" id="JASPKY010000053">
    <property type="protein sequence ID" value="KAK9744978.1"/>
    <property type="molecule type" value="Genomic_DNA"/>
</dbReference>
<dbReference type="AlphaFoldDB" id="A0AAW1MFZ1"/>
<accession>A0AAW1MFZ1</accession>
<name>A0AAW1MFZ1_POPJA</name>
<reference evidence="1 2" key="1">
    <citation type="journal article" date="2024" name="BMC Genomics">
        <title>De novo assembly and annotation of Popillia japonica's genome with initial clues to its potential as an invasive pest.</title>
        <authorList>
            <person name="Cucini C."/>
            <person name="Boschi S."/>
            <person name="Funari R."/>
            <person name="Cardaioli E."/>
            <person name="Iannotti N."/>
            <person name="Marturano G."/>
            <person name="Paoli F."/>
            <person name="Bruttini M."/>
            <person name="Carapelli A."/>
            <person name="Frati F."/>
            <person name="Nardi F."/>
        </authorList>
    </citation>
    <scope>NUCLEOTIDE SEQUENCE [LARGE SCALE GENOMIC DNA]</scope>
    <source>
        <strain evidence="1">DMR45628</strain>
    </source>
</reference>
<dbReference type="PANTHER" id="PTHR47331:SF2">
    <property type="match status" value="1"/>
</dbReference>
<proteinExistence type="predicted"/>
<organism evidence="1 2">
    <name type="scientific">Popillia japonica</name>
    <name type="common">Japanese beetle</name>
    <dbReference type="NCBI Taxonomy" id="7064"/>
    <lineage>
        <taxon>Eukaryota</taxon>
        <taxon>Metazoa</taxon>
        <taxon>Ecdysozoa</taxon>
        <taxon>Arthropoda</taxon>
        <taxon>Hexapoda</taxon>
        <taxon>Insecta</taxon>
        <taxon>Pterygota</taxon>
        <taxon>Neoptera</taxon>
        <taxon>Endopterygota</taxon>
        <taxon>Coleoptera</taxon>
        <taxon>Polyphaga</taxon>
        <taxon>Scarabaeiformia</taxon>
        <taxon>Scarabaeidae</taxon>
        <taxon>Rutelinae</taxon>
        <taxon>Popillia</taxon>
    </lineage>
</organism>
<comment type="caution">
    <text evidence="1">The sequence shown here is derived from an EMBL/GenBank/DDBJ whole genome shotgun (WGS) entry which is preliminary data.</text>
</comment>
<evidence type="ECO:0000313" key="2">
    <source>
        <dbReference type="Proteomes" id="UP001458880"/>
    </source>
</evidence>